<accession>A0A838XTS6</accession>
<dbReference type="RefSeq" id="WP_181762040.1">
    <property type="nucleotide sequence ID" value="NZ_BMCR01000001.1"/>
</dbReference>
<dbReference type="InterPro" id="IPR045565">
    <property type="entry name" value="Phage_capsid_2"/>
</dbReference>
<dbReference type="Proteomes" id="UP000559404">
    <property type="component" value="Unassembled WGS sequence"/>
</dbReference>
<name>A0A838XTS6_9HYPH</name>
<dbReference type="AlphaFoldDB" id="A0A838XTS6"/>
<gene>
    <name evidence="1" type="ORF">H1W37_19465</name>
</gene>
<evidence type="ECO:0000313" key="1">
    <source>
        <dbReference type="EMBL" id="MBA4613842.1"/>
    </source>
</evidence>
<evidence type="ECO:0008006" key="3">
    <source>
        <dbReference type="Google" id="ProtNLM"/>
    </source>
</evidence>
<reference evidence="1 2" key="1">
    <citation type="submission" date="2020-07" db="EMBL/GenBank/DDBJ databases">
        <authorList>
            <person name="Li M."/>
        </authorList>
    </citation>
    <scope>NUCLEOTIDE SEQUENCE [LARGE SCALE GENOMIC DNA]</scope>
    <source>
        <strain evidence="1 2">DSM 23284</strain>
    </source>
</reference>
<dbReference type="Pfam" id="PF19821">
    <property type="entry name" value="Phage_capsid_2"/>
    <property type="match status" value="1"/>
</dbReference>
<protein>
    <recommendedName>
        <fullName evidence="3">Major capsid protein</fullName>
    </recommendedName>
</protein>
<evidence type="ECO:0000313" key="2">
    <source>
        <dbReference type="Proteomes" id="UP000559404"/>
    </source>
</evidence>
<sequence length="316" mass="34773">MTTQAPNWYREKIRDQVRARYQAMGGYLDGTMVQGDGGAGEIKFPVVGRVEAYELSGSIQKITNTNPSLDLIKVSMRDFEASAWMRVQDARRQGPNEQAAIGRMLTGAIRRKRDTLKLDALNTFVNGVSALQDAPQSCLQIGDGSARIDIVDMMEAIDHVAGAGNDDDDNMMTWVIPHAWMSQLEMYEEIKNSQYSGPDNLPFAKATKVKKRTVRGCHLLALPNEYFTYGTGKFGTGAGSRAFNDTGYLDTFMWAKDAVGAEAEWDKEDMSLTTHADHEGTPMLGKVGLSGNAVGILPEGVVRLRFKAINRAERPA</sequence>
<reference evidence="1 2" key="2">
    <citation type="submission" date="2020-08" db="EMBL/GenBank/DDBJ databases">
        <title>Stappia taiwanensis sp. nov., isolated from a coastal thermal spring.</title>
        <authorList>
            <person name="Kampfer P."/>
        </authorList>
    </citation>
    <scope>NUCLEOTIDE SEQUENCE [LARGE SCALE GENOMIC DNA]</scope>
    <source>
        <strain evidence="1 2">DSM 23284</strain>
    </source>
</reference>
<organism evidence="1 2">
    <name type="scientific">Stappia taiwanensis</name>
    <dbReference type="NCBI Taxonomy" id="992267"/>
    <lineage>
        <taxon>Bacteria</taxon>
        <taxon>Pseudomonadati</taxon>
        <taxon>Pseudomonadota</taxon>
        <taxon>Alphaproteobacteria</taxon>
        <taxon>Hyphomicrobiales</taxon>
        <taxon>Stappiaceae</taxon>
        <taxon>Stappia</taxon>
    </lineage>
</organism>
<dbReference type="EMBL" id="JACEON010000026">
    <property type="protein sequence ID" value="MBA4613842.1"/>
    <property type="molecule type" value="Genomic_DNA"/>
</dbReference>
<keyword evidence="2" id="KW-1185">Reference proteome</keyword>
<proteinExistence type="predicted"/>
<comment type="caution">
    <text evidence="1">The sequence shown here is derived from an EMBL/GenBank/DDBJ whole genome shotgun (WGS) entry which is preliminary data.</text>
</comment>